<evidence type="ECO:0000256" key="1">
    <source>
        <dbReference type="ARBA" id="ARBA00007689"/>
    </source>
</evidence>
<dbReference type="InterPro" id="IPR011008">
    <property type="entry name" value="Dimeric_a/b-barrel"/>
</dbReference>
<dbReference type="InterPro" id="IPR051807">
    <property type="entry name" value="Sec-metab_biosynth-assoc"/>
</dbReference>
<evidence type="ECO:0000313" key="4">
    <source>
        <dbReference type="Proteomes" id="UP000766336"/>
    </source>
</evidence>
<evidence type="ECO:0000313" key="3">
    <source>
        <dbReference type="EMBL" id="MBS7809852.1"/>
    </source>
</evidence>
<protein>
    <recommendedName>
        <fullName evidence="2">YCII-related domain-containing protein</fullName>
    </recommendedName>
</protein>
<organism evidence="3 4">
    <name type="scientific">Roseococcus pinisoli</name>
    <dbReference type="NCBI Taxonomy" id="2835040"/>
    <lineage>
        <taxon>Bacteria</taxon>
        <taxon>Pseudomonadati</taxon>
        <taxon>Pseudomonadota</taxon>
        <taxon>Alphaproteobacteria</taxon>
        <taxon>Acetobacterales</taxon>
        <taxon>Roseomonadaceae</taxon>
        <taxon>Roseococcus</taxon>
    </lineage>
</organism>
<dbReference type="Proteomes" id="UP000766336">
    <property type="component" value="Unassembled WGS sequence"/>
</dbReference>
<comment type="caution">
    <text evidence="3">The sequence shown here is derived from an EMBL/GenBank/DDBJ whole genome shotgun (WGS) entry which is preliminary data.</text>
</comment>
<dbReference type="Pfam" id="PF03795">
    <property type="entry name" value="YCII"/>
    <property type="match status" value="2"/>
</dbReference>
<name>A0ABS5Q8R7_9PROT</name>
<comment type="similarity">
    <text evidence="1">Belongs to the YciI family.</text>
</comment>
<reference evidence="3 4" key="1">
    <citation type="submission" date="2021-05" db="EMBL/GenBank/DDBJ databases">
        <title>Roseococcus sp. XZZS9, whole genome shotgun sequencing project.</title>
        <authorList>
            <person name="Zhao G."/>
            <person name="Shen L."/>
        </authorList>
    </citation>
    <scope>NUCLEOTIDE SEQUENCE [LARGE SCALE GENOMIC DNA]</scope>
    <source>
        <strain evidence="3 4">XZZS9</strain>
    </source>
</reference>
<dbReference type="PANTHER" id="PTHR33606">
    <property type="entry name" value="PROTEIN YCII"/>
    <property type="match status" value="1"/>
</dbReference>
<dbReference type="RefSeq" id="WP_213668513.1">
    <property type="nucleotide sequence ID" value="NZ_JAHCDA010000001.1"/>
</dbReference>
<gene>
    <name evidence="3" type="ORF">KHU32_02810</name>
</gene>
<feature type="domain" description="YCII-related" evidence="2">
    <location>
        <begin position="111"/>
        <end position="192"/>
    </location>
</feature>
<dbReference type="EMBL" id="JAHCDA010000001">
    <property type="protein sequence ID" value="MBS7809852.1"/>
    <property type="molecule type" value="Genomic_DNA"/>
</dbReference>
<dbReference type="PANTHER" id="PTHR33606:SF3">
    <property type="entry name" value="PROTEIN YCII"/>
    <property type="match status" value="1"/>
</dbReference>
<sequence length="210" mass="23448">MAYAIFGWDGTDKGALDRRMAVRDRHLEIITRWAKEGRLVLGFPTFRADGSIAGSIMIIEEDEVGVKEYLSEEPFAREGVWQSYEARPFRIAPLPYQPLPNGPTPSQPTHTVLIAEDGDNALDKRLSARGPHFDRVSAFAEDGTLTLGGALLDARGEMVGSLAITRHPTEEEARAFWAEDPYVTQGVWQQMQFFVTRFAPLPYKPLVRGA</sequence>
<dbReference type="InterPro" id="IPR005545">
    <property type="entry name" value="YCII"/>
</dbReference>
<dbReference type="SUPFAM" id="SSF54909">
    <property type="entry name" value="Dimeric alpha+beta barrel"/>
    <property type="match status" value="2"/>
</dbReference>
<feature type="domain" description="YCII-related" evidence="2">
    <location>
        <begin position="12"/>
        <end position="90"/>
    </location>
</feature>
<dbReference type="Gene3D" id="3.30.70.1060">
    <property type="entry name" value="Dimeric alpha+beta barrel"/>
    <property type="match status" value="2"/>
</dbReference>
<proteinExistence type="inferred from homology"/>
<accession>A0ABS5Q8R7</accession>
<evidence type="ECO:0000259" key="2">
    <source>
        <dbReference type="Pfam" id="PF03795"/>
    </source>
</evidence>
<keyword evidence="4" id="KW-1185">Reference proteome</keyword>